<dbReference type="CDD" id="cd08645">
    <property type="entry name" value="FMT_core_GART"/>
    <property type="match status" value="1"/>
</dbReference>
<dbReference type="InterPro" id="IPR002376">
    <property type="entry name" value="Formyl_transf_N"/>
</dbReference>
<dbReference type="AlphaFoldDB" id="A0A4P9ZTX1"/>
<feature type="domain" description="Formyl transferase N-terminal" evidence="5">
    <location>
        <begin position="4"/>
        <end position="192"/>
    </location>
</feature>
<dbReference type="SUPFAM" id="SSF53328">
    <property type="entry name" value="Formyltransferase"/>
    <property type="match status" value="1"/>
</dbReference>
<evidence type="ECO:0000256" key="1">
    <source>
        <dbReference type="ARBA" id="ARBA00005054"/>
    </source>
</evidence>
<keyword evidence="3 6" id="KW-0808">Transferase</keyword>
<evidence type="ECO:0000313" key="7">
    <source>
        <dbReference type="Proteomes" id="UP000268162"/>
    </source>
</evidence>
<sequence length="201" mass="22145">MVARVVVLISGHGSNLQAILDSAQSGRLAGLVDVVGVVSNRKRAYGLERAKNSQVPAEAFTLAAFREQGRSREDYDAALADLIATKYRPDLVVLAGWMHILTPSFLSRFPNKVINLHPALPGQFDGARAIERAYEASRQGLIDHTGVMVHHVIPEVDQGAPIVTRTVPIYQVDTVETLEERIHAVEHDLLIDGIIRFLNRQ</sequence>
<dbReference type="EMBL" id="ML002695">
    <property type="protein sequence ID" value="RKP36222.1"/>
    <property type="molecule type" value="Genomic_DNA"/>
</dbReference>
<keyword evidence="7" id="KW-1185">Reference proteome</keyword>
<evidence type="ECO:0000313" key="6">
    <source>
        <dbReference type="EMBL" id="RKP36222.1"/>
    </source>
</evidence>
<evidence type="ECO:0000259" key="5">
    <source>
        <dbReference type="Pfam" id="PF00551"/>
    </source>
</evidence>
<dbReference type="NCBIfam" id="TIGR00639">
    <property type="entry name" value="PurN"/>
    <property type="match status" value="1"/>
</dbReference>
<name>A0A4P9ZTX1_9FUNG</name>
<protein>
    <recommendedName>
        <fullName evidence="2">phosphoribosylglycinamide formyltransferase 1</fullName>
        <ecNumber evidence="2">2.1.2.2</ecNumber>
    </recommendedName>
</protein>
<dbReference type="GO" id="GO:0004644">
    <property type="term" value="F:phosphoribosylglycinamide formyltransferase activity"/>
    <property type="evidence" value="ECO:0007669"/>
    <property type="project" value="UniProtKB-EC"/>
</dbReference>
<evidence type="ECO:0000256" key="2">
    <source>
        <dbReference type="ARBA" id="ARBA00012254"/>
    </source>
</evidence>
<reference evidence="7" key="1">
    <citation type="journal article" date="2018" name="Nat. Microbiol.">
        <title>Leveraging single-cell genomics to expand the fungal tree of life.</title>
        <authorList>
            <person name="Ahrendt S.R."/>
            <person name="Quandt C.A."/>
            <person name="Ciobanu D."/>
            <person name="Clum A."/>
            <person name="Salamov A."/>
            <person name="Andreopoulos B."/>
            <person name="Cheng J.F."/>
            <person name="Woyke T."/>
            <person name="Pelin A."/>
            <person name="Henrissat B."/>
            <person name="Reynolds N.K."/>
            <person name="Benny G.L."/>
            <person name="Smith M.E."/>
            <person name="James T.Y."/>
            <person name="Grigoriev I.V."/>
        </authorList>
    </citation>
    <scope>NUCLEOTIDE SEQUENCE [LARGE SCALE GENOMIC DNA]</scope>
    <source>
        <strain evidence="7">RSA 468</strain>
    </source>
</reference>
<dbReference type="InterPro" id="IPR036477">
    <property type="entry name" value="Formyl_transf_N_sf"/>
</dbReference>
<keyword evidence="4" id="KW-0658">Purine biosynthesis</keyword>
<organism evidence="6 7">
    <name type="scientific">Dimargaris cristalligena</name>
    <dbReference type="NCBI Taxonomy" id="215637"/>
    <lineage>
        <taxon>Eukaryota</taxon>
        <taxon>Fungi</taxon>
        <taxon>Fungi incertae sedis</taxon>
        <taxon>Zoopagomycota</taxon>
        <taxon>Kickxellomycotina</taxon>
        <taxon>Dimargaritomycetes</taxon>
        <taxon>Dimargaritales</taxon>
        <taxon>Dimargaritaceae</taxon>
        <taxon>Dimargaris</taxon>
    </lineage>
</organism>
<dbReference type="EC" id="2.1.2.2" evidence="2"/>
<dbReference type="GO" id="GO:0005737">
    <property type="term" value="C:cytoplasm"/>
    <property type="evidence" value="ECO:0007669"/>
    <property type="project" value="TreeGrafter"/>
</dbReference>
<proteinExistence type="inferred from homology"/>
<dbReference type="Pfam" id="PF00551">
    <property type="entry name" value="Formyl_trans_N"/>
    <property type="match status" value="1"/>
</dbReference>
<accession>A0A4P9ZTX1</accession>
<gene>
    <name evidence="6" type="ORF">BJ085DRAFT_35925</name>
</gene>
<dbReference type="Proteomes" id="UP000268162">
    <property type="component" value="Unassembled WGS sequence"/>
</dbReference>
<dbReference type="OrthoDB" id="5575075at2759"/>
<dbReference type="GO" id="GO:0006189">
    <property type="term" value="P:'de novo' IMP biosynthetic process"/>
    <property type="evidence" value="ECO:0007669"/>
    <property type="project" value="InterPro"/>
</dbReference>
<evidence type="ECO:0000256" key="4">
    <source>
        <dbReference type="ARBA" id="ARBA00022755"/>
    </source>
</evidence>
<dbReference type="PANTHER" id="PTHR43369">
    <property type="entry name" value="PHOSPHORIBOSYLGLYCINAMIDE FORMYLTRANSFERASE"/>
    <property type="match status" value="1"/>
</dbReference>
<evidence type="ECO:0000256" key="3">
    <source>
        <dbReference type="ARBA" id="ARBA00022679"/>
    </source>
</evidence>
<dbReference type="STRING" id="215637.A0A4P9ZTX1"/>
<comment type="pathway">
    <text evidence="1">Purine metabolism; IMP biosynthesis via de novo pathway; N(2)-formyl-N(1)-(5-phospho-D-ribosyl)glycinamide from N(1)-(5-phospho-D-ribosyl)glycinamide (10-formyl THF route): step 1/1.</text>
</comment>
<dbReference type="Gene3D" id="3.40.50.170">
    <property type="entry name" value="Formyl transferase, N-terminal domain"/>
    <property type="match status" value="1"/>
</dbReference>
<dbReference type="InterPro" id="IPR004607">
    <property type="entry name" value="GART"/>
</dbReference>
<dbReference type="HAMAP" id="MF_01930">
    <property type="entry name" value="PurN"/>
    <property type="match status" value="1"/>
</dbReference>
<dbReference type="PANTHER" id="PTHR43369:SF2">
    <property type="entry name" value="PHOSPHORIBOSYLGLYCINAMIDE FORMYLTRANSFERASE"/>
    <property type="match status" value="1"/>
</dbReference>